<evidence type="ECO:0000256" key="2">
    <source>
        <dbReference type="SAM" id="SignalP"/>
    </source>
</evidence>
<feature type="chain" id="PRO_5039484694" evidence="2">
    <location>
        <begin position="38"/>
        <end position="336"/>
    </location>
</feature>
<dbReference type="RefSeq" id="WP_007028387.1">
    <property type="nucleotide sequence ID" value="NZ_AOHO01000019.1"/>
</dbReference>
<dbReference type="GO" id="GO:0016787">
    <property type="term" value="F:hydrolase activity"/>
    <property type="evidence" value="ECO:0007669"/>
    <property type="project" value="UniProtKB-KW"/>
</dbReference>
<dbReference type="AlphaFoldDB" id="M2XUS9"/>
<dbReference type="SUPFAM" id="SSF53474">
    <property type="entry name" value="alpha/beta-Hydrolases"/>
    <property type="match status" value="1"/>
</dbReference>
<reference evidence="4 5" key="1">
    <citation type="journal article" date="2013" name="Genome Announc.">
        <title>Draft Genome Sequence of Amycolatopsis decaplanina Strain DSM 44594T.</title>
        <authorList>
            <person name="Kaur N."/>
            <person name="Kumar S."/>
            <person name="Bala M."/>
            <person name="Raghava G.P."/>
            <person name="Mayilraj S."/>
        </authorList>
    </citation>
    <scope>NUCLEOTIDE SEQUENCE [LARGE SCALE GENOMIC DNA]</scope>
    <source>
        <strain evidence="4 5">DSM 44594</strain>
    </source>
</reference>
<accession>M2XUS9</accession>
<dbReference type="OrthoDB" id="3507586at2"/>
<dbReference type="PANTHER" id="PTHR43329">
    <property type="entry name" value="EPOXIDE HYDROLASE"/>
    <property type="match status" value="1"/>
</dbReference>
<dbReference type="InterPro" id="IPR000073">
    <property type="entry name" value="AB_hydrolase_1"/>
</dbReference>
<dbReference type="PRINTS" id="PR00111">
    <property type="entry name" value="ABHYDROLASE"/>
</dbReference>
<dbReference type="PRINTS" id="PR00412">
    <property type="entry name" value="EPOXHYDRLASE"/>
</dbReference>
<feature type="signal peptide" evidence="2">
    <location>
        <begin position="1"/>
        <end position="37"/>
    </location>
</feature>
<sequence length="336" mass="35786">MAIFLAVGEKFMRKFKRVMTALAAVAAVVLLGGTATGASGANTGWKHSDAALARSLPGKFESSYADVNGVRLHYVAGGSGSPVVLLPGWPETWWAFHKVMPALAANHRVIAVDLRGMGGSSKPAAGYDKETMAADVHALLAGLGYAKADLVGHDIGAMVAHSYGIKYPQAVGKLALMDVVAPDKSLYQLPLLPSAPGQFSPWWWAFNQLQGLPEQLISGRSRYVVDAMIDQLSVVPAAVSDFDRSVYARAYDTREAVRAGNGWYRTLNQDIAAGSAYGKLTMPVLGLAGEFNHQYFVQVMPSKAVDPQVVKIAGAGHYLSEEQPAQVIDALAKFLG</sequence>
<evidence type="ECO:0000313" key="5">
    <source>
        <dbReference type="Proteomes" id="UP000054226"/>
    </source>
</evidence>
<dbReference type="Proteomes" id="UP000054226">
    <property type="component" value="Unassembled WGS sequence"/>
</dbReference>
<keyword evidence="2" id="KW-0732">Signal</keyword>
<keyword evidence="5" id="KW-1185">Reference proteome</keyword>
<feature type="domain" description="AB hydrolase-1" evidence="3">
    <location>
        <begin position="82"/>
        <end position="322"/>
    </location>
</feature>
<proteinExistence type="predicted"/>
<organism evidence="4 5">
    <name type="scientific">Amycolatopsis decaplanina DSM 44594</name>
    <dbReference type="NCBI Taxonomy" id="1284240"/>
    <lineage>
        <taxon>Bacteria</taxon>
        <taxon>Bacillati</taxon>
        <taxon>Actinomycetota</taxon>
        <taxon>Actinomycetes</taxon>
        <taxon>Pseudonocardiales</taxon>
        <taxon>Pseudonocardiaceae</taxon>
        <taxon>Amycolatopsis</taxon>
    </lineage>
</organism>
<dbReference type="PATRIC" id="fig|1284240.4.peg.441"/>
<dbReference type="EMBL" id="AOHO01000019">
    <property type="protein sequence ID" value="EME64711.1"/>
    <property type="molecule type" value="Genomic_DNA"/>
</dbReference>
<dbReference type="InterPro" id="IPR000639">
    <property type="entry name" value="Epox_hydrolase-like"/>
</dbReference>
<evidence type="ECO:0000256" key="1">
    <source>
        <dbReference type="ARBA" id="ARBA00022801"/>
    </source>
</evidence>
<protein>
    <submittedName>
        <fullName evidence="4">Alpha/beta hydrolase</fullName>
    </submittedName>
</protein>
<evidence type="ECO:0000259" key="3">
    <source>
        <dbReference type="Pfam" id="PF00561"/>
    </source>
</evidence>
<keyword evidence="1 4" id="KW-0378">Hydrolase</keyword>
<name>M2XUS9_9PSEU</name>
<comment type="caution">
    <text evidence="4">The sequence shown here is derived from an EMBL/GenBank/DDBJ whole genome shotgun (WGS) entry which is preliminary data.</text>
</comment>
<gene>
    <name evidence="4" type="ORF">H074_02207</name>
</gene>
<evidence type="ECO:0000313" key="4">
    <source>
        <dbReference type="EMBL" id="EME64711.1"/>
    </source>
</evidence>
<dbReference type="InterPro" id="IPR029058">
    <property type="entry name" value="AB_hydrolase_fold"/>
</dbReference>
<dbReference type="Gene3D" id="3.40.50.1820">
    <property type="entry name" value="alpha/beta hydrolase"/>
    <property type="match status" value="1"/>
</dbReference>
<dbReference type="Pfam" id="PF00561">
    <property type="entry name" value="Abhydrolase_1"/>
    <property type="match status" value="1"/>
</dbReference>